<feature type="compositionally biased region" description="Pro residues" evidence="1">
    <location>
        <begin position="1"/>
        <end position="18"/>
    </location>
</feature>
<accession>A0A8J7WQH3</accession>
<evidence type="ECO:0000313" key="4">
    <source>
        <dbReference type="Proteomes" id="UP000677913"/>
    </source>
</evidence>
<reference evidence="3" key="1">
    <citation type="submission" date="2021-04" db="EMBL/GenBank/DDBJ databases">
        <title>Genome based classification of Actinospica acidithermotolerans sp. nov., an actinobacterium isolated from an Indonesian hot spring.</title>
        <authorList>
            <person name="Kusuma A.B."/>
            <person name="Putra K.E."/>
            <person name="Nafisah S."/>
            <person name="Loh J."/>
            <person name="Nouioui I."/>
            <person name="Goodfellow M."/>
        </authorList>
    </citation>
    <scope>NUCLEOTIDE SEQUENCE</scope>
    <source>
        <strain evidence="3">DSM 45618</strain>
    </source>
</reference>
<comment type="caution">
    <text evidence="3">The sequence shown here is derived from an EMBL/GenBank/DDBJ whole genome shotgun (WGS) entry which is preliminary data.</text>
</comment>
<dbReference type="Pfam" id="PF07811">
    <property type="entry name" value="TadE"/>
    <property type="match status" value="1"/>
</dbReference>
<dbReference type="InterPro" id="IPR012495">
    <property type="entry name" value="TadE-like_dom"/>
</dbReference>
<evidence type="ECO:0000313" key="3">
    <source>
        <dbReference type="EMBL" id="MBS2965643.1"/>
    </source>
</evidence>
<feature type="region of interest" description="Disordered" evidence="1">
    <location>
        <begin position="1"/>
        <end position="20"/>
    </location>
</feature>
<dbReference type="RefSeq" id="WP_211469998.1">
    <property type="nucleotide sequence ID" value="NZ_JAGSXH010000093.1"/>
</dbReference>
<sequence>MTIQPPTRPRPPTNLPPRPRTHLLRQRGSATTELVLLTPLLILLVLFLAGLGRLAHAHALVADAAAQAARAATLHYLSPAQATASAAQTATDALANAGLACASQNTRVDTVNDRPGGSITVTLSCRVDLSTMTAAGFPGSETLTASFTATIDPYVPVPTGFAHSDSTIAGNVSSGGAR</sequence>
<dbReference type="EMBL" id="JAGSXH010000093">
    <property type="protein sequence ID" value="MBS2965643.1"/>
    <property type="molecule type" value="Genomic_DNA"/>
</dbReference>
<gene>
    <name evidence="3" type="ORF">KGA66_21510</name>
</gene>
<proteinExistence type="predicted"/>
<dbReference type="Proteomes" id="UP000677913">
    <property type="component" value="Unassembled WGS sequence"/>
</dbReference>
<evidence type="ECO:0000256" key="1">
    <source>
        <dbReference type="SAM" id="MobiDB-lite"/>
    </source>
</evidence>
<evidence type="ECO:0000259" key="2">
    <source>
        <dbReference type="Pfam" id="PF07811"/>
    </source>
</evidence>
<dbReference type="AlphaFoldDB" id="A0A8J7WQH3"/>
<protein>
    <submittedName>
        <fullName evidence="3">Pilus assembly protein</fullName>
    </submittedName>
</protein>
<organism evidence="3 4">
    <name type="scientific">Actinocrinis puniceicyclus</name>
    <dbReference type="NCBI Taxonomy" id="977794"/>
    <lineage>
        <taxon>Bacteria</taxon>
        <taxon>Bacillati</taxon>
        <taxon>Actinomycetota</taxon>
        <taxon>Actinomycetes</taxon>
        <taxon>Catenulisporales</taxon>
        <taxon>Actinospicaceae</taxon>
        <taxon>Actinocrinis</taxon>
    </lineage>
</organism>
<keyword evidence="4" id="KW-1185">Reference proteome</keyword>
<feature type="domain" description="TadE-like" evidence="2">
    <location>
        <begin position="28"/>
        <end position="70"/>
    </location>
</feature>
<name>A0A8J7WQH3_9ACTN</name>